<dbReference type="Gene3D" id="2.170.16.10">
    <property type="entry name" value="Hedgehog/Intein (Hint) domain"/>
    <property type="match status" value="1"/>
</dbReference>
<dbReference type="PANTHER" id="PTHR38340:SF1">
    <property type="entry name" value="S-LAYER PROTEIN"/>
    <property type="match status" value="1"/>
</dbReference>
<dbReference type="Pfam" id="PF00353">
    <property type="entry name" value="HemolysinCabind"/>
    <property type="match status" value="3"/>
</dbReference>
<keyword evidence="6" id="KW-1185">Reference proteome</keyword>
<dbReference type="Proteomes" id="UP000198599">
    <property type="component" value="Unassembled WGS sequence"/>
</dbReference>
<evidence type="ECO:0000313" key="5">
    <source>
        <dbReference type="EMBL" id="SFO37073.1"/>
    </source>
</evidence>
<accession>A0A1I5GMA6</accession>
<evidence type="ECO:0000256" key="2">
    <source>
        <dbReference type="ARBA" id="ARBA00022525"/>
    </source>
</evidence>
<dbReference type="PANTHER" id="PTHR38340">
    <property type="entry name" value="S-LAYER PROTEIN"/>
    <property type="match status" value="1"/>
</dbReference>
<dbReference type="InterPro" id="IPR036844">
    <property type="entry name" value="Hint_dom_sf"/>
</dbReference>
<dbReference type="InterPro" id="IPR018511">
    <property type="entry name" value="Hemolysin-typ_Ca-bd_CS"/>
</dbReference>
<comment type="subcellular location">
    <subcellularLocation>
        <location evidence="1">Secreted</location>
    </subcellularLocation>
</comment>
<dbReference type="InterPro" id="IPR050557">
    <property type="entry name" value="RTX_toxin/Mannuronan_C5-epim"/>
</dbReference>
<dbReference type="EMBL" id="FOVP01000033">
    <property type="protein sequence ID" value="SFO37073.1"/>
    <property type="molecule type" value="Genomic_DNA"/>
</dbReference>
<keyword evidence="2" id="KW-0964">Secreted</keyword>
<dbReference type="GO" id="GO:0005509">
    <property type="term" value="F:calcium ion binding"/>
    <property type="evidence" value="ECO:0007669"/>
    <property type="project" value="InterPro"/>
</dbReference>
<dbReference type="GO" id="GO:0005576">
    <property type="term" value="C:extracellular region"/>
    <property type="evidence" value="ECO:0007669"/>
    <property type="project" value="UniProtKB-SubCell"/>
</dbReference>
<evidence type="ECO:0000256" key="3">
    <source>
        <dbReference type="SAM" id="MobiDB-lite"/>
    </source>
</evidence>
<dbReference type="InterPro" id="IPR001343">
    <property type="entry name" value="Hemolysn_Ca-bd"/>
</dbReference>
<dbReference type="Pfam" id="PF13403">
    <property type="entry name" value="Hint_2"/>
    <property type="match status" value="1"/>
</dbReference>
<dbReference type="GO" id="GO:0016539">
    <property type="term" value="P:intein-mediated protein splicing"/>
    <property type="evidence" value="ECO:0007669"/>
    <property type="project" value="InterPro"/>
</dbReference>
<dbReference type="RefSeq" id="WP_092842236.1">
    <property type="nucleotide sequence ID" value="NZ_FOVP01000033.1"/>
</dbReference>
<feature type="region of interest" description="Disordered" evidence="3">
    <location>
        <begin position="35"/>
        <end position="60"/>
    </location>
</feature>
<dbReference type="STRING" id="1005928.SAMN04487859_13318"/>
<dbReference type="SUPFAM" id="SSF51120">
    <property type="entry name" value="beta-Roll"/>
    <property type="match status" value="1"/>
</dbReference>
<name>A0A1I5GMA6_9RHOB</name>
<sequence length="767" mass="78882">MPTYTVGLYNTNPASVFSTGVGSTFTWTGSSDTAGTATITDDEPNNQGWTLDDDNNGSESATANVTIGGNTSTGSNVDAELVWTIRDTVTGQVFDVVQLDVENGAAAGDYTLSEIPLISGRSYEVVAYDTNPNVATGDPAFNFTNYVAADDIVNGTTGDDTITTAYTDHDDDAVGNGADIVAGGDGNDSIVTGGGNDTITGGGGSDTIDGGNGADTIYGGDNGTLPDSAEILNWEAVGNDGADLTAGFSQITGEMEVSVSFANDGNNNPTFNVESGLNVYVAPGETFNTTSNLDLFANGDGASSTTTIDFAAKAGSAYSDSVENVSFRINDVDWGAGNHRDILTINAFDANGDPVAVTLTPGGGQTVSGNTVTSDDTGTSEANLNGSVLVEIAGPLSQIEIIYANGLGGTQGIYVTDIHFDAVAPEDGDDSLLGGAGNDDIFGEAGDDTIDGGTGNDTLTGGAGNDSLTGGTGADQLFGGAGDDMLFVAQGDQAFGGDGDDLFVIEDLGEAGAGTINIVGGEGSETAGDTLRLTSDVSQADITFTNTDDATGGLSGNFTMADGTVVTFSEIENIICFTPGARILTAHGERAIESLRVGDMVITRDHGPQPIRWIGSRTVAGVDRLAPISIAAHVLDGAARPLLVSPQHRLLFTGYKAELLFGCDEVLVAAKHLLDGRDVIAREQAEVTYIHMMLDQHEVIYADGAATESFHAGDIGISAISDQSREEMFSIFPELRANPNAYGRTARPCLKRHEARLLRPAPVSLAT</sequence>
<evidence type="ECO:0000256" key="1">
    <source>
        <dbReference type="ARBA" id="ARBA00004613"/>
    </source>
</evidence>
<feature type="domain" description="Hedgehog/Intein (Hint)" evidence="4">
    <location>
        <begin position="575"/>
        <end position="713"/>
    </location>
</feature>
<dbReference type="AlphaFoldDB" id="A0A1I5GMA6"/>
<dbReference type="PRINTS" id="PR00313">
    <property type="entry name" value="CABNDNGRPT"/>
</dbReference>
<dbReference type="PROSITE" id="PS50817">
    <property type="entry name" value="INTEIN_N_TER"/>
    <property type="match status" value="1"/>
</dbReference>
<feature type="compositionally biased region" description="Polar residues" evidence="3">
    <location>
        <begin position="35"/>
        <end position="49"/>
    </location>
</feature>
<proteinExistence type="predicted"/>
<organism evidence="5 6">
    <name type="scientific">Roseovarius lutimaris</name>
    <dbReference type="NCBI Taxonomy" id="1005928"/>
    <lineage>
        <taxon>Bacteria</taxon>
        <taxon>Pseudomonadati</taxon>
        <taxon>Pseudomonadota</taxon>
        <taxon>Alphaproteobacteria</taxon>
        <taxon>Rhodobacterales</taxon>
        <taxon>Roseobacteraceae</taxon>
        <taxon>Roseovarius</taxon>
    </lineage>
</organism>
<protein>
    <submittedName>
        <fullName evidence="5">Ca2+-binding protein, RTX toxin-related</fullName>
    </submittedName>
</protein>
<gene>
    <name evidence="5" type="ORF">SAMN04487859_13318</name>
</gene>
<dbReference type="Gene3D" id="2.150.10.10">
    <property type="entry name" value="Serralysin-like metalloprotease, C-terminal"/>
    <property type="match status" value="2"/>
</dbReference>
<dbReference type="OrthoDB" id="6305173at2"/>
<dbReference type="InterPro" id="IPR028992">
    <property type="entry name" value="Hedgehog/Intein_dom"/>
</dbReference>
<dbReference type="PROSITE" id="PS00330">
    <property type="entry name" value="HEMOLYSIN_CALCIUM"/>
    <property type="match status" value="5"/>
</dbReference>
<dbReference type="SUPFAM" id="SSF51294">
    <property type="entry name" value="Hedgehog/intein (Hint) domain"/>
    <property type="match status" value="1"/>
</dbReference>
<feature type="region of interest" description="Disordered" evidence="3">
    <location>
        <begin position="443"/>
        <end position="467"/>
    </location>
</feature>
<evidence type="ECO:0000259" key="4">
    <source>
        <dbReference type="Pfam" id="PF13403"/>
    </source>
</evidence>
<dbReference type="InterPro" id="IPR006141">
    <property type="entry name" value="Intein_N"/>
</dbReference>
<evidence type="ECO:0000313" key="6">
    <source>
        <dbReference type="Proteomes" id="UP000198599"/>
    </source>
</evidence>
<dbReference type="InterPro" id="IPR011049">
    <property type="entry name" value="Serralysin-like_metalloprot_C"/>
</dbReference>
<reference evidence="6" key="1">
    <citation type="submission" date="2016-10" db="EMBL/GenBank/DDBJ databases">
        <authorList>
            <person name="Varghese N."/>
            <person name="Submissions S."/>
        </authorList>
    </citation>
    <scope>NUCLEOTIDE SEQUENCE [LARGE SCALE GENOMIC DNA]</scope>
    <source>
        <strain evidence="6">DSM 28463</strain>
    </source>
</reference>